<evidence type="ECO:0000313" key="4">
    <source>
        <dbReference type="Proteomes" id="UP000225277"/>
    </source>
</evidence>
<feature type="region of interest" description="Disordered" evidence="1">
    <location>
        <begin position="53"/>
        <end position="87"/>
    </location>
</feature>
<keyword evidence="2" id="KW-1133">Transmembrane helix</keyword>
<gene>
    <name evidence="3" type="ORF">RCC_08788</name>
</gene>
<feature type="transmembrane region" description="Helical" evidence="2">
    <location>
        <begin position="20"/>
        <end position="45"/>
    </location>
</feature>
<evidence type="ECO:0000256" key="1">
    <source>
        <dbReference type="SAM" id="MobiDB-lite"/>
    </source>
</evidence>
<dbReference type="AlphaFoldDB" id="A0A2D3VN13"/>
<proteinExistence type="predicted"/>
<dbReference type="GeneID" id="35603869"/>
<dbReference type="EMBL" id="FJUY01000015">
    <property type="protein sequence ID" value="CZT23078.1"/>
    <property type="molecule type" value="Genomic_DNA"/>
</dbReference>
<evidence type="ECO:0000256" key="2">
    <source>
        <dbReference type="SAM" id="Phobius"/>
    </source>
</evidence>
<accession>A0A2D3VN13</accession>
<keyword evidence="2" id="KW-0472">Membrane</keyword>
<reference evidence="3 4" key="1">
    <citation type="submission" date="2016-03" db="EMBL/GenBank/DDBJ databases">
        <authorList>
            <person name="Ploux O."/>
        </authorList>
    </citation>
    <scope>NUCLEOTIDE SEQUENCE [LARGE SCALE GENOMIC DNA]</scope>
    <source>
        <strain evidence="3 4">URUG2</strain>
    </source>
</reference>
<organism evidence="3 4">
    <name type="scientific">Ramularia collo-cygni</name>
    <dbReference type="NCBI Taxonomy" id="112498"/>
    <lineage>
        <taxon>Eukaryota</taxon>
        <taxon>Fungi</taxon>
        <taxon>Dikarya</taxon>
        <taxon>Ascomycota</taxon>
        <taxon>Pezizomycotina</taxon>
        <taxon>Dothideomycetes</taxon>
        <taxon>Dothideomycetidae</taxon>
        <taxon>Mycosphaerellales</taxon>
        <taxon>Mycosphaerellaceae</taxon>
        <taxon>Ramularia</taxon>
    </lineage>
</organism>
<evidence type="ECO:0000313" key="3">
    <source>
        <dbReference type="EMBL" id="CZT23078.1"/>
    </source>
</evidence>
<dbReference type="Proteomes" id="UP000225277">
    <property type="component" value="Unassembled WGS sequence"/>
</dbReference>
<protein>
    <submittedName>
        <fullName evidence="3">Uncharacterized protein</fullName>
    </submittedName>
</protein>
<name>A0A2D3VN13_9PEZI</name>
<keyword evidence="4" id="KW-1185">Reference proteome</keyword>
<sequence length="112" mass="12378">MANHSSNSTASFTCVLGLVPAVALITITIVMSLAFLTIGTLYVILLRKSAQVPVPDEEEAVPDAVEQTRRDLEGEDHGSGEGRTETELVGDIFVRSESRENRRRRARDFFRS</sequence>
<feature type="compositionally biased region" description="Basic and acidic residues" evidence="1">
    <location>
        <begin position="66"/>
        <end position="86"/>
    </location>
</feature>
<dbReference type="RefSeq" id="XP_023629802.1">
    <property type="nucleotide sequence ID" value="XM_023774034.1"/>
</dbReference>
<keyword evidence="2" id="KW-0812">Transmembrane</keyword>